<feature type="transmembrane region" description="Helical" evidence="5">
    <location>
        <begin position="67"/>
        <end position="88"/>
    </location>
</feature>
<protein>
    <submittedName>
        <fullName evidence="7">MFS family permease</fullName>
    </submittedName>
</protein>
<keyword evidence="2 5" id="KW-0812">Transmembrane</keyword>
<evidence type="ECO:0000259" key="6">
    <source>
        <dbReference type="PROSITE" id="PS50850"/>
    </source>
</evidence>
<keyword evidence="4 5" id="KW-0472">Membrane</keyword>
<gene>
    <name evidence="7" type="ORF">IW254_000442</name>
</gene>
<dbReference type="InterPro" id="IPR020846">
    <property type="entry name" value="MFS_dom"/>
</dbReference>
<feature type="transmembrane region" description="Helical" evidence="5">
    <location>
        <begin position="186"/>
        <end position="205"/>
    </location>
</feature>
<dbReference type="PANTHER" id="PTHR11360:SF284">
    <property type="entry name" value="EG:103B4.3 PROTEIN-RELATED"/>
    <property type="match status" value="1"/>
</dbReference>
<feature type="domain" description="Major facilitator superfamily (MFS) profile" evidence="6">
    <location>
        <begin position="25"/>
        <end position="429"/>
    </location>
</feature>
<dbReference type="Pfam" id="PF07690">
    <property type="entry name" value="MFS_1"/>
    <property type="match status" value="1"/>
</dbReference>
<keyword evidence="3 5" id="KW-1133">Transmembrane helix</keyword>
<evidence type="ECO:0000256" key="2">
    <source>
        <dbReference type="ARBA" id="ARBA00022692"/>
    </source>
</evidence>
<dbReference type="GO" id="GO:0022857">
    <property type="term" value="F:transmembrane transporter activity"/>
    <property type="evidence" value="ECO:0007669"/>
    <property type="project" value="InterPro"/>
</dbReference>
<feature type="transmembrane region" description="Helical" evidence="5">
    <location>
        <begin position="119"/>
        <end position="142"/>
    </location>
</feature>
<dbReference type="InterPro" id="IPR050327">
    <property type="entry name" value="Proton-linked_MCT"/>
</dbReference>
<feature type="transmembrane region" description="Helical" evidence="5">
    <location>
        <begin position="95"/>
        <end position="113"/>
    </location>
</feature>
<feature type="transmembrane region" description="Helical" evidence="5">
    <location>
        <begin position="29"/>
        <end position="55"/>
    </location>
</feature>
<sequence>MTTATNSAERFSAEDAAASEKMSGIYLRVALGAMLVNIAMAVSFTALSFFTPVILKDFEGFESSSFLIYYTLLGAFSAFAMPLAGQLIDKVKAQGLLVIGGTIATVGLVFFSFSSALWMFYAAGIVIGIGIGLSALYVPVVVVNRWFFKNKATIMGVVLAGSGVGGVILGVVMPMLLSGIGWRSSALFLAAFFAAFTILPGIFLVRNSPVDHGIPGYGELSSSADQAAAASGAEPGLTQKEAFTTPGFVVLVFSYLLFGMTYAMTQHFVAYLSDTPWGIDVSPGKISTVVITCTLSLIVFKPMIGYLIDKLGLMKALWITLMAAGIAVFISTWVTYFIPYLVLVVFMALGASNGTVSPPLIAQACYGLKDYSKIWGVLGMAYPIGLAVGTPLWGWFPQKFGSYGMGFVLVPFVTVIFLLGFQFAINNTRPRWASSVDV</sequence>
<feature type="transmembrane region" description="Helical" evidence="5">
    <location>
        <begin position="374"/>
        <end position="396"/>
    </location>
</feature>
<dbReference type="Gene3D" id="1.20.1250.20">
    <property type="entry name" value="MFS general substrate transporter like domains"/>
    <property type="match status" value="2"/>
</dbReference>
<comment type="subcellular location">
    <subcellularLocation>
        <location evidence="1">Cell membrane</location>
        <topology evidence="1">Multi-pass membrane protein</topology>
    </subcellularLocation>
</comment>
<feature type="transmembrane region" description="Helical" evidence="5">
    <location>
        <begin position="154"/>
        <end position="180"/>
    </location>
</feature>
<dbReference type="PROSITE" id="PS50850">
    <property type="entry name" value="MFS"/>
    <property type="match status" value="1"/>
</dbReference>
<dbReference type="InterPro" id="IPR011701">
    <property type="entry name" value="MFS"/>
</dbReference>
<evidence type="ECO:0000313" key="8">
    <source>
        <dbReference type="Proteomes" id="UP000658613"/>
    </source>
</evidence>
<reference evidence="7" key="1">
    <citation type="submission" date="2020-11" db="EMBL/GenBank/DDBJ databases">
        <title>Sequencing the genomes of 1000 actinobacteria strains.</title>
        <authorList>
            <person name="Klenk H.-P."/>
        </authorList>
    </citation>
    <scope>NUCLEOTIDE SEQUENCE</scope>
    <source>
        <strain evidence="7">DSM 45632</strain>
    </source>
</reference>
<evidence type="ECO:0000256" key="5">
    <source>
        <dbReference type="SAM" id="Phobius"/>
    </source>
</evidence>
<feature type="transmembrane region" description="Helical" evidence="5">
    <location>
        <begin position="340"/>
        <end position="362"/>
    </location>
</feature>
<dbReference type="GO" id="GO:0005886">
    <property type="term" value="C:plasma membrane"/>
    <property type="evidence" value="ECO:0007669"/>
    <property type="project" value="UniProtKB-SubCell"/>
</dbReference>
<accession>A0A931E2U2</accession>
<proteinExistence type="predicted"/>
<name>A0A931E2U2_9CORY</name>
<feature type="transmembrane region" description="Helical" evidence="5">
    <location>
        <begin position="402"/>
        <end position="425"/>
    </location>
</feature>
<organism evidence="7 8">
    <name type="scientific">Corynebacterium aquatimens</name>
    <dbReference type="NCBI Taxonomy" id="1190508"/>
    <lineage>
        <taxon>Bacteria</taxon>
        <taxon>Bacillati</taxon>
        <taxon>Actinomycetota</taxon>
        <taxon>Actinomycetes</taxon>
        <taxon>Mycobacteriales</taxon>
        <taxon>Corynebacteriaceae</taxon>
        <taxon>Corynebacterium</taxon>
    </lineage>
</organism>
<evidence type="ECO:0000256" key="4">
    <source>
        <dbReference type="ARBA" id="ARBA00023136"/>
    </source>
</evidence>
<dbReference type="PANTHER" id="PTHR11360">
    <property type="entry name" value="MONOCARBOXYLATE TRANSPORTER"/>
    <property type="match status" value="1"/>
</dbReference>
<keyword evidence="8" id="KW-1185">Reference proteome</keyword>
<feature type="transmembrane region" description="Helical" evidence="5">
    <location>
        <begin position="247"/>
        <end position="265"/>
    </location>
</feature>
<feature type="transmembrane region" description="Helical" evidence="5">
    <location>
        <begin position="285"/>
        <end position="304"/>
    </location>
</feature>
<dbReference type="Proteomes" id="UP000658613">
    <property type="component" value="Unassembled WGS sequence"/>
</dbReference>
<evidence type="ECO:0000256" key="1">
    <source>
        <dbReference type="ARBA" id="ARBA00004651"/>
    </source>
</evidence>
<dbReference type="InterPro" id="IPR036259">
    <property type="entry name" value="MFS_trans_sf"/>
</dbReference>
<evidence type="ECO:0000313" key="7">
    <source>
        <dbReference type="EMBL" id="MBG6121473.1"/>
    </source>
</evidence>
<dbReference type="SUPFAM" id="SSF103473">
    <property type="entry name" value="MFS general substrate transporter"/>
    <property type="match status" value="1"/>
</dbReference>
<dbReference type="RefSeq" id="WP_196824024.1">
    <property type="nucleotide sequence ID" value="NZ_CP046980.1"/>
</dbReference>
<dbReference type="EMBL" id="JADOUE010000001">
    <property type="protein sequence ID" value="MBG6121473.1"/>
    <property type="molecule type" value="Genomic_DNA"/>
</dbReference>
<dbReference type="AlphaFoldDB" id="A0A931E2U2"/>
<comment type="caution">
    <text evidence="7">The sequence shown here is derived from an EMBL/GenBank/DDBJ whole genome shotgun (WGS) entry which is preliminary data.</text>
</comment>
<evidence type="ECO:0000256" key="3">
    <source>
        <dbReference type="ARBA" id="ARBA00022989"/>
    </source>
</evidence>